<evidence type="ECO:0000259" key="2">
    <source>
        <dbReference type="PROSITE" id="PS00028"/>
    </source>
</evidence>
<dbReference type="OMA" id="QQIQCSQ"/>
<accession>A0A8S1N8H2</accession>
<feature type="coiled-coil region" evidence="1">
    <location>
        <begin position="100"/>
        <end position="127"/>
    </location>
</feature>
<keyword evidence="1" id="KW-0175">Coiled coil</keyword>
<organism evidence="3 4">
    <name type="scientific">Paramecium primaurelia</name>
    <dbReference type="NCBI Taxonomy" id="5886"/>
    <lineage>
        <taxon>Eukaryota</taxon>
        <taxon>Sar</taxon>
        <taxon>Alveolata</taxon>
        <taxon>Ciliophora</taxon>
        <taxon>Intramacronucleata</taxon>
        <taxon>Oligohymenophorea</taxon>
        <taxon>Peniculida</taxon>
        <taxon>Parameciidae</taxon>
        <taxon>Paramecium</taxon>
    </lineage>
</organism>
<proteinExistence type="predicted"/>
<gene>
    <name evidence="3" type="ORF">PPRIM_AZ9-3.1.T0750049</name>
</gene>
<feature type="domain" description="C2H2-type" evidence="2">
    <location>
        <begin position="123"/>
        <end position="144"/>
    </location>
</feature>
<dbReference type="EMBL" id="CAJJDM010000078">
    <property type="protein sequence ID" value="CAD8085753.1"/>
    <property type="molecule type" value="Genomic_DNA"/>
</dbReference>
<dbReference type="AlphaFoldDB" id="A0A8S1N8H2"/>
<evidence type="ECO:0000313" key="3">
    <source>
        <dbReference type="EMBL" id="CAD8085753.1"/>
    </source>
</evidence>
<name>A0A8S1N8H2_PARPR</name>
<dbReference type="InterPro" id="IPR013087">
    <property type="entry name" value="Znf_C2H2_type"/>
</dbReference>
<evidence type="ECO:0000256" key="1">
    <source>
        <dbReference type="SAM" id="Coils"/>
    </source>
</evidence>
<comment type="caution">
    <text evidence="3">The sequence shown here is derived from an EMBL/GenBank/DDBJ whole genome shotgun (WGS) entry which is preliminary data.</text>
</comment>
<keyword evidence="4" id="KW-1185">Reference proteome</keyword>
<dbReference type="Proteomes" id="UP000688137">
    <property type="component" value="Unassembled WGS sequence"/>
</dbReference>
<evidence type="ECO:0000313" key="4">
    <source>
        <dbReference type="Proteomes" id="UP000688137"/>
    </source>
</evidence>
<reference evidence="3" key="1">
    <citation type="submission" date="2021-01" db="EMBL/GenBank/DDBJ databases">
        <authorList>
            <consortium name="Genoscope - CEA"/>
            <person name="William W."/>
        </authorList>
    </citation>
    <scope>NUCLEOTIDE SEQUENCE</scope>
</reference>
<sequence>MQYVPLTTHLNALAQLYLQCASLSERCDKLARGEEIINEDKQIQNHKDQGTIEIDCGPAVLQTQEGNKQRHIESRSNTPIEINIVDEEEEENERKNDNPISNQTKKIKRAQIQIETKQQQIQCSQCKQLFKNHKQMKKHFDRAHNTKSVKKVNKKLQQEFMVQL</sequence>
<protein>
    <recommendedName>
        <fullName evidence="2">C2H2-type domain-containing protein</fullName>
    </recommendedName>
</protein>
<dbReference type="PROSITE" id="PS00028">
    <property type="entry name" value="ZINC_FINGER_C2H2_1"/>
    <property type="match status" value="1"/>
</dbReference>